<dbReference type="GeneID" id="68857582"/>
<keyword evidence="1" id="KW-1133">Transmembrane helix</keyword>
<evidence type="ECO:0000313" key="3">
    <source>
        <dbReference type="Proteomes" id="UP000663292"/>
    </source>
</evidence>
<organism evidence="2 3">
    <name type="scientific">Halapricum desulfuricans</name>
    <dbReference type="NCBI Taxonomy" id="2841257"/>
    <lineage>
        <taxon>Archaea</taxon>
        <taxon>Methanobacteriati</taxon>
        <taxon>Methanobacteriota</taxon>
        <taxon>Stenosarchaea group</taxon>
        <taxon>Halobacteria</taxon>
        <taxon>Halobacteriales</taxon>
        <taxon>Haloarculaceae</taxon>
        <taxon>Halapricum</taxon>
    </lineage>
</organism>
<protein>
    <submittedName>
        <fullName evidence="2">Putative membrane protein</fullName>
    </submittedName>
</protein>
<name>A0A897NNZ4_9EURY</name>
<reference evidence="2 3" key="1">
    <citation type="submission" date="2020-11" db="EMBL/GenBank/DDBJ databases">
        <title>Carbohydrate-dependent, anaerobic sulfur respiration: A novel catabolism in halophilic archaea.</title>
        <authorList>
            <person name="Sorokin D.Y."/>
            <person name="Messina E."/>
            <person name="Smedile F."/>
            <person name="La Cono V."/>
            <person name="Hallsworth J.E."/>
            <person name="Yakimov M.M."/>
        </authorList>
    </citation>
    <scope>NUCLEOTIDE SEQUENCE [LARGE SCALE GENOMIC DNA]</scope>
    <source>
        <strain evidence="2 3">HSR-Est</strain>
    </source>
</reference>
<keyword evidence="1" id="KW-0472">Membrane</keyword>
<dbReference type="EMBL" id="CP064791">
    <property type="protein sequence ID" value="QSG14487.1"/>
    <property type="molecule type" value="Genomic_DNA"/>
</dbReference>
<feature type="transmembrane region" description="Helical" evidence="1">
    <location>
        <begin position="82"/>
        <end position="115"/>
    </location>
</feature>
<feature type="transmembrane region" description="Helical" evidence="1">
    <location>
        <begin position="292"/>
        <end position="313"/>
    </location>
</feature>
<feature type="transmembrane region" description="Helical" evidence="1">
    <location>
        <begin position="239"/>
        <end position="272"/>
    </location>
</feature>
<proteinExistence type="predicted"/>
<evidence type="ECO:0000313" key="2">
    <source>
        <dbReference type="EMBL" id="QSG14487.1"/>
    </source>
</evidence>
<dbReference type="Proteomes" id="UP000663292">
    <property type="component" value="Chromosome"/>
</dbReference>
<sequence length="353" mass="36738">MALYAAERIDDAVELTRSLLFPFDGGLWARLTVVVFVIGIGSGGSFANLGYNGSSTGSAAGSAGSSASHTLDVGSVSIASEVVAAVAAIALVLVAIWLALAWLGATLEFVFVEALSDRSLSIRRGLGRNRGRGFRLFAFRIAVFALSLAVFGAALLAVFWEPITTALDGGAVTISESRLIAGIGALLIVSVLVGVPALVIHWLTTELVVPIMLAQDRGVLGSWRELLSAIRAQWKQFGVYLLVVIGLRIATTIAAGIVLSIVAVVLAIPFLIVGLGLGLGAVAGGAITAPLVVGIVLLVLVFGFVIMLVNAVVHVPIESFHRYFSLLFVGDVAAEFDVLGEIRPPLSDRPETA</sequence>
<gene>
    <name evidence="2" type="ORF">HSEST_0947</name>
</gene>
<accession>A0A897NNZ4</accession>
<keyword evidence="3" id="KW-1185">Reference proteome</keyword>
<dbReference type="InterPro" id="IPR055966">
    <property type="entry name" value="DUF7544"/>
</dbReference>
<feature type="transmembrane region" description="Helical" evidence="1">
    <location>
        <begin position="136"/>
        <end position="160"/>
    </location>
</feature>
<feature type="transmembrane region" description="Helical" evidence="1">
    <location>
        <begin position="27"/>
        <end position="47"/>
    </location>
</feature>
<feature type="transmembrane region" description="Helical" evidence="1">
    <location>
        <begin position="180"/>
        <end position="203"/>
    </location>
</feature>
<dbReference type="RefSeq" id="WP_229122484.1">
    <property type="nucleotide sequence ID" value="NZ_CP064791.1"/>
</dbReference>
<dbReference type="Pfam" id="PF24400">
    <property type="entry name" value="DUF7544"/>
    <property type="match status" value="1"/>
</dbReference>
<keyword evidence="1" id="KW-0812">Transmembrane</keyword>
<evidence type="ECO:0000256" key="1">
    <source>
        <dbReference type="SAM" id="Phobius"/>
    </source>
</evidence>
<dbReference type="AlphaFoldDB" id="A0A897NNZ4"/>